<dbReference type="PATRIC" id="fig|742738.3.peg.3736"/>
<feature type="signal peptide" evidence="1">
    <location>
        <begin position="1"/>
        <end position="27"/>
    </location>
</feature>
<dbReference type="HOGENOM" id="CLU_1439134_0_0_9"/>
<evidence type="ECO:0000256" key="1">
    <source>
        <dbReference type="SAM" id="SignalP"/>
    </source>
</evidence>
<evidence type="ECO:0000313" key="3">
    <source>
        <dbReference type="Proteomes" id="UP000029585"/>
    </source>
</evidence>
<evidence type="ECO:0000313" key="2">
    <source>
        <dbReference type="EMBL" id="KGF53494.1"/>
    </source>
</evidence>
<proteinExistence type="predicted"/>
<dbReference type="RefSeq" id="WP_044943043.1">
    <property type="nucleotide sequence ID" value="NZ_KN174167.1"/>
</dbReference>
<dbReference type="EMBL" id="ADLO01000110">
    <property type="protein sequence ID" value="KGF53494.1"/>
    <property type="molecule type" value="Genomic_DNA"/>
</dbReference>
<dbReference type="InterPro" id="IPR025648">
    <property type="entry name" value="DUF4358"/>
</dbReference>
<keyword evidence="3" id="KW-1185">Reference proteome</keyword>
<feature type="chain" id="PRO_5039077591" description="DUF4358 domain-containing protein" evidence="1">
    <location>
        <begin position="28"/>
        <end position="170"/>
    </location>
</feature>
<accession>A0A096D7G4</accession>
<dbReference type="eggNOG" id="ENOG5032QU0">
    <property type="taxonomic scope" value="Bacteria"/>
</dbReference>
<comment type="caution">
    <text evidence="2">The sequence shown here is derived from an EMBL/GenBank/DDBJ whole genome shotgun (WGS) entry which is preliminary data.</text>
</comment>
<dbReference type="Proteomes" id="UP000029585">
    <property type="component" value="Unassembled WGS sequence"/>
</dbReference>
<dbReference type="AlphaFoldDB" id="A0A096D7G4"/>
<name>A0A096D7G4_FLAPL</name>
<evidence type="ECO:0008006" key="4">
    <source>
        <dbReference type="Google" id="ProtNLM"/>
    </source>
</evidence>
<dbReference type="PROSITE" id="PS51257">
    <property type="entry name" value="PROKAR_LIPOPROTEIN"/>
    <property type="match status" value="1"/>
</dbReference>
<protein>
    <recommendedName>
        <fullName evidence="4">DUF4358 domain-containing protein</fullName>
    </recommendedName>
</protein>
<gene>
    <name evidence="2" type="ORF">HMPREF9460_03630</name>
</gene>
<keyword evidence="1" id="KW-0732">Signal</keyword>
<dbReference type="Pfam" id="PF14270">
    <property type="entry name" value="DUF4358"/>
    <property type="match status" value="1"/>
</dbReference>
<sequence length="170" mass="18142">MKLQRTLPLLLLLALLAGCGTSSQPSALTAEERTQLYQTAIESARDAEMNEAIGILTDAGDDMADVIFELLGVTAADMSAFALSVSPMNIKAYGIAAIYPAAGKSDAVLEGLNAFIDRQKQSFEQYLADQYEIAGNARLETLEDGTILLVMCEDQDAVFDAVRDTIEGAA</sequence>
<organism evidence="2 3">
    <name type="scientific">Flavonifractor plautii 1_3_50AFAA</name>
    <dbReference type="NCBI Taxonomy" id="742738"/>
    <lineage>
        <taxon>Bacteria</taxon>
        <taxon>Bacillati</taxon>
        <taxon>Bacillota</taxon>
        <taxon>Clostridia</taxon>
        <taxon>Eubacteriales</taxon>
        <taxon>Oscillospiraceae</taxon>
        <taxon>Flavonifractor</taxon>
    </lineage>
</organism>
<reference evidence="2 3" key="1">
    <citation type="submission" date="2011-08" db="EMBL/GenBank/DDBJ databases">
        <title>The Genome Sequence of Clostridium orbiscindens 1_3_50AFAA.</title>
        <authorList>
            <consortium name="The Broad Institute Genome Sequencing Platform"/>
            <person name="Earl A."/>
            <person name="Ward D."/>
            <person name="Feldgarden M."/>
            <person name="Gevers D."/>
            <person name="Daigneault M."/>
            <person name="Strauss J."/>
            <person name="Allen-Vercoe E."/>
            <person name="Young S.K."/>
            <person name="Zeng Q."/>
            <person name="Gargeya S."/>
            <person name="Fitzgerald M."/>
            <person name="Haas B."/>
            <person name="Abouelleil A."/>
            <person name="Alvarado L."/>
            <person name="Arachchi H.M."/>
            <person name="Berlin A."/>
            <person name="Brown A."/>
            <person name="Chapman S.B."/>
            <person name="Chen Z."/>
            <person name="Dunbar C."/>
            <person name="Freedman E."/>
            <person name="Gearin G."/>
            <person name="Gellesch M."/>
            <person name="Goldberg J."/>
            <person name="Griggs A."/>
            <person name="Gujja S."/>
            <person name="Heiman D."/>
            <person name="Howarth C."/>
            <person name="Larson L."/>
            <person name="Lui A."/>
            <person name="MacDonald P.J.P."/>
            <person name="Montmayeur A."/>
            <person name="Murphy C."/>
            <person name="Neiman D."/>
            <person name="Pearson M."/>
            <person name="Priest M."/>
            <person name="Roberts A."/>
            <person name="Saif S."/>
            <person name="Shea T."/>
            <person name="Shenoy N."/>
            <person name="Sisk P."/>
            <person name="Stolte C."/>
            <person name="Sykes S."/>
            <person name="Wortman J."/>
            <person name="Nusbaum C."/>
            <person name="Birren B."/>
        </authorList>
    </citation>
    <scope>NUCLEOTIDE SEQUENCE [LARGE SCALE GENOMIC DNA]</scope>
    <source>
        <strain evidence="2 3">1_3_50AFAA</strain>
    </source>
</reference>